<dbReference type="InterPro" id="IPR003439">
    <property type="entry name" value="ABC_transporter-like_ATP-bd"/>
</dbReference>
<dbReference type="Proteomes" id="UP000254461">
    <property type="component" value="Unassembled WGS sequence"/>
</dbReference>
<dbReference type="SUPFAM" id="SSF52540">
    <property type="entry name" value="P-loop containing nucleoside triphosphate hydrolases"/>
    <property type="match status" value="1"/>
</dbReference>
<organism evidence="12 13">
    <name type="scientific">Streptococcus equi subsp. equi</name>
    <dbReference type="NCBI Taxonomy" id="148942"/>
    <lineage>
        <taxon>Bacteria</taxon>
        <taxon>Bacillati</taxon>
        <taxon>Bacillota</taxon>
        <taxon>Bacilli</taxon>
        <taxon>Lactobacillales</taxon>
        <taxon>Streptococcaceae</taxon>
        <taxon>Streptococcus</taxon>
    </lineage>
</organism>
<dbReference type="InterPro" id="IPR039421">
    <property type="entry name" value="Type_1_exporter"/>
</dbReference>
<keyword evidence="4 9" id="KW-0812">Transmembrane</keyword>
<feature type="transmembrane region" description="Helical" evidence="9">
    <location>
        <begin position="240"/>
        <end position="265"/>
    </location>
</feature>
<gene>
    <name evidence="12" type="primary">yheI</name>
    <name evidence="12" type="ORF">NCTC12092_01093</name>
</gene>
<protein>
    <submittedName>
        <fullName evidence="12">ABC transporter ATP-binding membrane protein</fullName>
        <ecNumber evidence="12">3.6.3.-</ecNumber>
    </submittedName>
</protein>
<keyword evidence="3" id="KW-1003">Cell membrane</keyword>
<dbReference type="PROSITE" id="PS00211">
    <property type="entry name" value="ABC_TRANSPORTER_1"/>
    <property type="match status" value="1"/>
</dbReference>
<dbReference type="Pfam" id="PF00005">
    <property type="entry name" value="ABC_tran"/>
    <property type="match status" value="1"/>
</dbReference>
<name>A0A380JPT3_9STRE</name>
<keyword evidence="7 9" id="KW-1133">Transmembrane helix</keyword>
<dbReference type="EMBL" id="UHFF01000002">
    <property type="protein sequence ID" value="SUN46552.1"/>
    <property type="molecule type" value="Genomic_DNA"/>
</dbReference>
<dbReference type="GO" id="GO:0015421">
    <property type="term" value="F:ABC-type oligopeptide transporter activity"/>
    <property type="evidence" value="ECO:0007669"/>
    <property type="project" value="TreeGrafter"/>
</dbReference>
<feature type="domain" description="ABC transporter" evidence="10">
    <location>
        <begin position="332"/>
        <end position="567"/>
    </location>
</feature>
<dbReference type="GO" id="GO:0005886">
    <property type="term" value="C:plasma membrane"/>
    <property type="evidence" value="ECO:0007669"/>
    <property type="project" value="UniProtKB-SubCell"/>
</dbReference>
<dbReference type="PANTHER" id="PTHR43394:SF1">
    <property type="entry name" value="ATP-BINDING CASSETTE SUB-FAMILY B MEMBER 10, MITOCHONDRIAL"/>
    <property type="match status" value="1"/>
</dbReference>
<feature type="transmembrane region" description="Helical" evidence="9">
    <location>
        <begin position="153"/>
        <end position="175"/>
    </location>
</feature>
<evidence type="ECO:0000256" key="4">
    <source>
        <dbReference type="ARBA" id="ARBA00022692"/>
    </source>
</evidence>
<evidence type="ECO:0000256" key="5">
    <source>
        <dbReference type="ARBA" id="ARBA00022741"/>
    </source>
</evidence>
<evidence type="ECO:0000313" key="13">
    <source>
        <dbReference type="Proteomes" id="UP000254461"/>
    </source>
</evidence>
<feature type="domain" description="ABC transmembrane type-1" evidence="11">
    <location>
        <begin position="17"/>
        <end position="300"/>
    </location>
</feature>
<dbReference type="InterPro" id="IPR011527">
    <property type="entry name" value="ABC1_TM_dom"/>
</dbReference>
<dbReference type="RefSeq" id="WP_115250998.1">
    <property type="nucleotide sequence ID" value="NZ_UHFF01000002.1"/>
</dbReference>
<evidence type="ECO:0000256" key="1">
    <source>
        <dbReference type="ARBA" id="ARBA00004651"/>
    </source>
</evidence>
<reference evidence="12 13" key="1">
    <citation type="submission" date="2018-06" db="EMBL/GenBank/DDBJ databases">
        <authorList>
            <consortium name="Pathogen Informatics"/>
            <person name="Doyle S."/>
        </authorList>
    </citation>
    <scope>NUCLEOTIDE SEQUENCE [LARGE SCALE GENOMIC DNA]</scope>
    <source>
        <strain evidence="12 13">NCTC12092</strain>
    </source>
</reference>
<keyword evidence="6 12" id="KW-0067">ATP-binding</keyword>
<dbReference type="AlphaFoldDB" id="A0A380JPT3"/>
<dbReference type="InterPro" id="IPR003593">
    <property type="entry name" value="AAA+_ATPase"/>
</dbReference>
<dbReference type="PROSITE" id="PS50893">
    <property type="entry name" value="ABC_TRANSPORTER_2"/>
    <property type="match status" value="1"/>
</dbReference>
<dbReference type="InterPro" id="IPR027417">
    <property type="entry name" value="P-loop_NTPase"/>
</dbReference>
<feature type="transmembrane region" description="Helical" evidence="9">
    <location>
        <begin position="54"/>
        <end position="75"/>
    </location>
</feature>
<evidence type="ECO:0000256" key="8">
    <source>
        <dbReference type="ARBA" id="ARBA00023136"/>
    </source>
</evidence>
<dbReference type="InterPro" id="IPR036640">
    <property type="entry name" value="ABC1_TM_sf"/>
</dbReference>
<keyword evidence="2" id="KW-0813">Transport</keyword>
<evidence type="ECO:0000259" key="11">
    <source>
        <dbReference type="PROSITE" id="PS50929"/>
    </source>
</evidence>
<dbReference type="SUPFAM" id="SSF90123">
    <property type="entry name" value="ABC transporter transmembrane region"/>
    <property type="match status" value="1"/>
</dbReference>
<comment type="subcellular location">
    <subcellularLocation>
        <location evidence="1">Cell membrane</location>
        <topology evidence="1">Multi-pass membrane protein</topology>
    </subcellularLocation>
</comment>
<dbReference type="SMART" id="SM00382">
    <property type="entry name" value="AAA"/>
    <property type="match status" value="1"/>
</dbReference>
<evidence type="ECO:0000256" key="9">
    <source>
        <dbReference type="SAM" id="Phobius"/>
    </source>
</evidence>
<evidence type="ECO:0000256" key="6">
    <source>
        <dbReference type="ARBA" id="ARBA00022840"/>
    </source>
</evidence>
<proteinExistence type="predicted"/>
<dbReference type="Gene3D" id="1.20.1560.10">
    <property type="entry name" value="ABC transporter type 1, transmembrane domain"/>
    <property type="match status" value="1"/>
</dbReference>
<dbReference type="Gene3D" id="3.40.50.300">
    <property type="entry name" value="P-loop containing nucleotide triphosphate hydrolases"/>
    <property type="match status" value="1"/>
</dbReference>
<keyword evidence="8 9" id="KW-0472">Membrane</keyword>
<feature type="transmembrane region" description="Helical" evidence="9">
    <location>
        <begin position="14"/>
        <end position="34"/>
    </location>
</feature>
<evidence type="ECO:0000256" key="3">
    <source>
        <dbReference type="ARBA" id="ARBA00022475"/>
    </source>
</evidence>
<dbReference type="EC" id="3.6.3.-" evidence="12"/>
<keyword evidence="5" id="KW-0547">Nucleotide-binding</keyword>
<feature type="transmembrane region" description="Helical" evidence="9">
    <location>
        <begin position="277"/>
        <end position="298"/>
    </location>
</feature>
<evidence type="ECO:0000256" key="2">
    <source>
        <dbReference type="ARBA" id="ARBA00022448"/>
    </source>
</evidence>
<dbReference type="CDD" id="cd18541">
    <property type="entry name" value="ABC_6TM_TmrB_like"/>
    <property type="match status" value="1"/>
</dbReference>
<dbReference type="PANTHER" id="PTHR43394">
    <property type="entry name" value="ATP-DEPENDENT PERMEASE MDL1, MITOCHONDRIAL"/>
    <property type="match status" value="1"/>
</dbReference>
<accession>A0A380JPT3</accession>
<evidence type="ECO:0000313" key="12">
    <source>
        <dbReference type="EMBL" id="SUN46552.1"/>
    </source>
</evidence>
<dbReference type="InterPro" id="IPR017871">
    <property type="entry name" value="ABC_transporter-like_CS"/>
</dbReference>
<sequence length="573" mass="64984">MLTLIVQHIRQKKWIYILIAMTLVIYDASLVIPTRVIQDLVDLMSRHQLSSAALVRHVIILLATAVVSYGVAYLWHLHLFQEAVHFKFDIQQRAFRKLVFMRTPFYEKFRSGDMITRFSTDVEALMDLIGYGLMIILYAGGMIAFIIPTMFLISWKMTLIGIVPILLMMVMIYGVTKKQEHLVEEAREAISSLSDEVLETVEGIRVMRAYSKKDYLALHFAQKTQNLADKWNQVAKYRALYFPLYSVMIAISTVIILMVGLQLIASSEVTLGQVIALQLYLVSLVEPFGMLSDFILVYQTGKTSFGKSNELIETSDDMEPDGQLELESFDQIAFIDYSFTYANSSRPSLEKINLTLKKGQTLGIVGKTGSGKTTFVRQFLRQYPLGQGQLMINHRSVLDYKRQSLERQIGYVPQEHILFSKTVAQNIAMGKKAATTEEILEAIETAAFTRDVQGMAKGLDTEIGERGLSISGGQKQRISIARAFLSQPDLLILDDSLSAVDARTETDIIRHIQDERKGKTTLIVSHRLSAIQHADWVIVLDQGQIVEEGQPQQLLAQKGWYYEQYQRQQAQEV</sequence>
<dbReference type="FunFam" id="3.40.50.300:FF:000221">
    <property type="entry name" value="Multidrug ABC transporter ATP-binding protein"/>
    <property type="match status" value="1"/>
</dbReference>
<dbReference type="PROSITE" id="PS50929">
    <property type="entry name" value="ABC_TM1F"/>
    <property type="match status" value="1"/>
</dbReference>
<dbReference type="Pfam" id="PF00664">
    <property type="entry name" value="ABC_membrane"/>
    <property type="match status" value="1"/>
</dbReference>
<keyword evidence="12" id="KW-0378">Hydrolase</keyword>
<dbReference type="GO" id="GO:0016887">
    <property type="term" value="F:ATP hydrolysis activity"/>
    <property type="evidence" value="ECO:0007669"/>
    <property type="project" value="InterPro"/>
</dbReference>
<evidence type="ECO:0000256" key="7">
    <source>
        <dbReference type="ARBA" id="ARBA00022989"/>
    </source>
</evidence>
<feature type="transmembrane region" description="Helical" evidence="9">
    <location>
        <begin position="124"/>
        <end position="147"/>
    </location>
</feature>
<dbReference type="GO" id="GO:0005524">
    <property type="term" value="F:ATP binding"/>
    <property type="evidence" value="ECO:0007669"/>
    <property type="project" value="UniProtKB-KW"/>
</dbReference>
<evidence type="ECO:0000259" key="10">
    <source>
        <dbReference type="PROSITE" id="PS50893"/>
    </source>
</evidence>